<reference evidence="3 4" key="1">
    <citation type="journal article" date="2023" name="Commun. Biol.">
        <title>Genome analysis of Parmales, the sister group of diatoms, reveals the evolutionary specialization of diatoms from phago-mixotrophs to photoautotrophs.</title>
        <authorList>
            <person name="Ban H."/>
            <person name="Sato S."/>
            <person name="Yoshikawa S."/>
            <person name="Yamada K."/>
            <person name="Nakamura Y."/>
            <person name="Ichinomiya M."/>
            <person name="Sato N."/>
            <person name="Blanc-Mathieu R."/>
            <person name="Endo H."/>
            <person name="Kuwata A."/>
            <person name="Ogata H."/>
        </authorList>
    </citation>
    <scope>NUCLEOTIDE SEQUENCE [LARGE SCALE GENOMIC DNA]</scope>
</reference>
<evidence type="ECO:0000259" key="2">
    <source>
        <dbReference type="PROSITE" id="PS51184"/>
    </source>
</evidence>
<dbReference type="EMBL" id="BRYB01002371">
    <property type="protein sequence ID" value="GMI43893.1"/>
    <property type="molecule type" value="Genomic_DNA"/>
</dbReference>
<protein>
    <recommendedName>
        <fullName evidence="2">JmjC domain-containing protein</fullName>
    </recommendedName>
</protein>
<dbReference type="Proteomes" id="UP001165060">
    <property type="component" value="Unassembled WGS sequence"/>
</dbReference>
<name>A0ABQ6N9H3_9STRA</name>
<dbReference type="SUPFAM" id="SSF51197">
    <property type="entry name" value="Clavaminate synthase-like"/>
    <property type="match status" value="2"/>
</dbReference>
<proteinExistence type="predicted"/>
<comment type="caution">
    <text evidence="3">The sequence shown here is derived from an EMBL/GenBank/DDBJ whole genome shotgun (WGS) entry which is preliminary data.</text>
</comment>
<sequence length="826" mass="91101">MLGFSSLPSASPPPSTHLSYYLTSPVSVSLSAGDALYLPAGHWHWIQTSPDSHAANFLFAAPPSRSNSTSPLSAASPEEVADWTPSSFQLSHALPRRPCLLPSYASSLPPATLWTGPYLKSRFEEINRLLLPHKPSTELRVWRYDELDPSGDAGHSVATGDFFAPPPLSPGPPDAKIGSALYQFRLKQTTEAFYKANPLATPEDLERHLSEYDPALHSFGSLPHEAASTPPPPPRPAPERSPATEQGIYNRRLQKTIEHFYELNPGAPGEMLADYLKVYDPALHELGTLPYEKAALLANSPPAPAPAPASPPPPPPSAPSPNVTHYFLSHPSYFRRNVRFGKALRSDVPTPHFLPSNSTPHPNPDFDSDGLIMNLWLSPPQSASHDTGLHYDDDDGLLMVFRGTKNVTLWGSEDSACLAPIQPDRATIRPYTSGGGGSPCSAATHFVTAQHRTQLTHAPVIGNTYSAHLNPNAREPLDQLPSSLVLKWSLDAIGAPKAMDAYITAAQRGGSLGMTWSFKQVPSPPGSSAPAHYNWELYYWGWRAPTWEEFGERTFITIPNSDQSYSNTHPLMTLEGVRELNRDMERAGVLSPNPPITQEGSFPPVPEGERMIIFSNDLQRSFFAADSEEAAETCEPAAPPKVADKTFDGYHIYTLPENTPLVFPLNGMGYTLRGGEWHHESKYCLFTPGRAESCGHLAESFLTKHTTLKPADEEHALELLMGRRNDWWRRTRIIALFDKSYKGMPLMGVYYVAIDEATDNGKHQGTDIILDLLEEFAYPDAIGDNIDMHRQWLEHTPWEWAENYLWVDDDGGGAFQVARTALYGTV</sequence>
<feature type="domain" description="JmjC" evidence="2">
    <location>
        <begin position="1"/>
        <end position="76"/>
    </location>
</feature>
<dbReference type="PROSITE" id="PS51184">
    <property type="entry name" value="JMJC"/>
    <property type="match status" value="1"/>
</dbReference>
<keyword evidence="4" id="KW-1185">Reference proteome</keyword>
<feature type="region of interest" description="Disordered" evidence="1">
    <location>
        <begin position="300"/>
        <end position="323"/>
    </location>
</feature>
<evidence type="ECO:0000256" key="1">
    <source>
        <dbReference type="SAM" id="MobiDB-lite"/>
    </source>
</evidence>
<feature type="compositionally biased region" description="Pro residues" evidence="1">
    <location>
        <begin position="301"/>
        <end position="319"/>
    </location>
</feature>
<evidence type="ECO:0000313" key="3">
    <source>
        <dbReference type="EMBL" id="GMI43893.1"/>
    </source>
</evidence>
<dbReference type="InterPro" id="IPR003347">
    <property type="entry name" value="JmjC_dom"/>
</dbReference>
<dbReference type="PANTHER" id="PTHR12461">
    <property type="entry name" value="HYPOXIA-INDUCIBLE FACTOR 1 ALPHA INHIBITOR-RELATED"/>
    <property type="match status" value="1"/>
</dbReference>
<organism evidence="3 4">
    <name type="scientific">Tetraparma gracilis</name>
    <dbReference type="NCBI Taxonomy" id="2962635"/>
    <lineage>
        <taxon>Eukaryota</taxon>
        <taxon>Sar</taxon>
        <taxon>Stramenopiles</taxon>
        <taxon>Ochrophyta</taxon>
        <taxon>Bolidophyceae</taxon>
        <taxon>Parmales</taxon>
        <taxon>Triparmaceae</taxon>
        <taxon>Tetraparma</taxon>
    </lineage>
</organism>
<dbReference type="Gene3D" id="2.60.120.650">
    <property type="entry name" value="Cupin"/>
    <property type="match status" value="2"/>
</dbReference>
<gene>
    <name evidence="3" type="ORF">TeGR_g12986</name>
</gene>
<evidence type="ECO:0000313" key="4">
    <source>
        <dbReference type="Proteomes" id="UP001165060"/>
    </source>
</evidence>
<dbReference type="PANTHER" id="PTHR12461:SF105">
    <property type="entry name" value="HYPOXIA-INDUCIBLE FACTOR 1-ALPHA INHIBITOR"/>
    <property type="match status" value="1"/>
</dbReference>
<feature type="region of interest" description="Disordered" evidence="1">
    <location>
        <begin position="215"/>
        <end position="243"/>
    </location>
</feature>
<accession>A0ABQ6N9H3</accession>